<feature type="region of interest" description="Disordered" evidence="5">
    <location>
        <begin position="33"/>
        <end position="59"/>
    </location>
</feature>
<evidence type="ECO:0000256" key="1">
    <source>
        <dbReference type="ARBA" id="ARBA00007265"/>
    </source>
</evidence>
<dbReference type="Proteomes" id="UP001295423">
    <property type="component" value="Unassembled WGS sequence"/>
</dbReference>
<proteinExistence type="inferred from homology"/>
<evidence type="ECO:0000313" key="8">
    <source>
        <dbReference type="Proteomes" id="UP001295423"/>
    </source>
</evidence>
<evidence type="ECO:0000256" key="2">
    <source>
        <dbReference type="ARBA" id="ARBA00022679"/>
    </source>
</evidence>
<comment type="caution">
    <text evidence="7">The sequence shown here is derived from an EMBL/GenBank/DDBJ whole genome shotgun (WGS) entry which is preliminary data.</text>
</comment>
<dbReference type="GO" id="GO:0052927">
    <property type="term" value="F:CC tRNA cytidylyltransferase activity"/>
    <property type="evidence" value="ECO:0007669"/>
    <property type="project" value="TreeGrafter"/>
</dbReference>
<comment type="similarity">
    <text evidence="1 4">Belongs to the tRNA nucleotidyltransferase/poly(A) polymerase family.</text>
</comment>
<dbReference type="Gene3D" id="3.30.460.10">
    <property type="entry name" value="Beta Polymerase, domain 2"/>
    <property type="match status" value="1"/>
</dbReference>
<dbReference type="InterPro" id="IPR043519">
    <property type="entry name" value="NT_sf"/>
</dbReference>
<evidence type="ECO:0000256" key="5">
    <source>
        <dbReference type="SAM" id="MobiDB-lite"/>
    </source>
</evidence>
<dbReference type="PANTHER" id="PTHR13734:SF5">
    <property type="entry name" value="CCA TRNA NUCLEOTIDYLTRANSFERASE, MITOCHONDRIAL"/>
    <property type="match status" value="1"/>
</dbReference>
<dbReference type="Gene3D" id="1.10.3090.10">
    <property type="entry name" value="cca-adding enzyme, domain 2"/>
    <property type="match status" value="1"/>
</dbReference>
<dbReference type="PANTHER" id="PTHR13734">
    <property type="entry name" value="TRNA-NUCLEOTIDYLTRANSFERASE"/>
    <property type="match status" value="1"/>
</dbReference>
<dbReference type="CDD" id="cd05398">
    <property type="entry name" value="NT_ClassII-CCAase"/>
    <property type="match status" value="1"/>
</dbReference>
<protein>
    <recommendedName>
        <fullName evidence="6">Poly A polymerase head domain-containing protein</fullName>
    </recommendedName>
</protein>
<keyword evidence="3 4" id="KW-0694">RNA-binding</keyword>
<dbReference type="GO" id="GO:0003723">
    <property type="term" value="F:RNA binding"/>
    <property type="evidence" value="ECO:0007669"/>
    <property type="project" value="UniProtKB-KW"/>
</dbReference>
<evidence type="ECO:0000313" key="7">
    <source>
        <dbReference type="EMBL" id="CAJ1967093.1"/>
    </source>
</evidence>
<dbReference type="GO" id="GO:0001680">
    <property type="term" value="P:tRNA 3'-terminal CCA addition"/>
    <property type="evidence" value="ECO:0007669"/>
    <property type="project" value="UniProtKB-ARBA"/>
</dbReference>
<accession>A0AAD2GA56</accession>
<gene>
    <name evidence="7" type="ORF">CYCCA115_LOCUS22610</name>
</gene>
<dbReference type="GO" id="GO:0052929">
    <property type="term" value="F:ATP:3'-cytidine-cytidine-tRNA adenylyltransferase activity"/>
    <property type="evidence" value="ECO:0007669"/>
    <property type="project" value="TreeGrafter"/>
</dbReference>
<evidence type="ECO:0000256" key="4">
    <source>
        <dbReference type="RuleBase" id="RU003953"/>
    </source>
</evidence>
<dbReference type="AlphaFoldDB" id="A0AAD2GA56"/>
<reference evidence="7" key="1">
    <citation type="submission" date="2023-08" db="EMBL/GenBank/DDBJ databases">
        <authorList>
            <person name="Audoor S."/>
            <person name="Bilcke G."/>
        </authorList>
    </citation>
    <scope>NUCLEOTIDE SEQUENCE</scope>
</reference>
<evidence type="ECO:0000256" key="3">
    <source>
        <dbReference type="ARBA" id="ARBA00022884"/>
    </source>
</evidence>
<name>A0AAD2GA56_9STRA</name>
<keyword evidence="8" id="KW-1185">Reference proteome</keyword>
<evidence type="ECO:0000259" key="6">
    <source>
        <dbReference type="Pfam" id="PF01743"/>
    </source>
</evidence>
<dbReference type="SUPFAM" id="SSF81891">
    <property type="entry name" value="Poly A polymerase C-terminal region-like"/>
    <property type="match status" value="1"/>
</dbReference>
<keyword evidence="2 4" id="KW-0808">Transferase</keyword>
<sequence>MDSRQLRFYGSEWYNNDMLEAVAVRRTDPVLAKDSSASEKKIPSKDNQNPSISTSLPDFEFEPKRGYGPYIELTDEERQLFQLLRRARKETDLSTTLRVAGGWVRDKLLATPEFTRTQIREGRLTSKYVATSMGRQGTKVLASDEGQKPVDIDIALDDMLGREFADRLNEYLAKVGEETHSVGVVLKNPEKSKHLETATMKVGTFWIDFVNLRAEEYTQDSRIPDLMRIGTPAEDAFRRDLTINSLFYNVNNAQVEDWTGRGFDDLRRGIVGTPLAPLTTLLDDPLRVLRSVRFAARLRFTMDESLVEAARDSRVRESLAEKVSRERIGCEVDLMFRSPDPVGAMRLLINLNLVRTVYPVENCSDGIKITNNDLFDEGLSLLTITHEHLDDCKYSPPIWCQSKKSYTTHGVTELTLREDGYARRLLWYAAFLKPIDDAARKVKEIEVSKRQGRKANRSTISRLLVDELKRPTRDSDAIEKIVKGANDFTKLMNAGVDLSAVSVLLCDIRIEDADETSDNSDSKFKCSMQGKPVQSATEDDPIWKHAMEFRLQCTQILKKVGSLWRAALFLSLSEHMNKQLEGEMEYAIEGDIVDEAHEELRKGEIDRYDSFATAMQRIGVIGIWEEKPLLGGNEIKKILPSLPNGPTFREVMEEQEKWMVLHPGAGSEVLTDHLLKSFPDYI</sequence>
<dbReference type="InterPro" id="IPR002646">
    <property type="entry name" value="PolA_pol_head_dom"/>
</dbReference>
<dbReference type="SUPFAM" id="SSF81301">
    <property type="entry name" value="Nucleotidyltransferase"/>
    <property type="match status" value="1"/>
</dbReference>
<dbReference type="Pfam" id="PF01743">
    <property type="entry name" value="PolyA_pol"/>
    <property type="match status" value="1"/>
</dbReference>
<feature type="domain" description="Poly A polymerase head" evidence="6">
    <location>
        <begin position="146"/>
        <end position="271"/>
    </location>
</feature>
<organism evidence="7 8">
    <name type="scientific">Cylindrotheca closterium</name>
    <dbReference type="NCBI Taxonomy" id="2856"/>
    <lineage>
        <taxon>Eukaryota</taxon>
        <taxon>Sar</taxon>
        <taxon>Stramenopiles</taxon>
        <taxon>Ochrophyta</taxon>
        <taxon>Bacillariophyta</taxon>
        <taxon>Bacillariophyceae</taxon>
        <taxon>Bacillariophycidae</taxon>
        <taxon>Bacillariales</taxon>
        <taxon>Bacillariaceae</taxon>
        <taxon>Cylindrotheca</taxon>
    </lineage>
</organism>
<dbReference type="EMBL" id="CAKOGP040002313">
    <property type="protein sequence ID" value="CAJ1967093.1"/>
    <property type="molecule type" value="Genomic_DNA"/>
</dbReference>
<feature type="compositionally biased region" description="Polar residues" evidence="5">
    <location>
        <begin position="45"/>
        <end position="56"/>
    </location>
</feature>